<dbReference type="SMART" id="SM01328">
    <property type="entry name" value="zf-3CxxC"/>
    <property type="match status" value="1"/>
</dbReference>
<dbReference type="GO" id="GO:0006612">
    <property type="term" value="P:protein targeting to membrane"/>
    <property type="evidence" value="ECO:0007669"/>
    <property type="project" value="TreeGrafter"/>
</dbReference>
<feature type="domain" description="3CxxC-type" evidence="8">
    <location>
        <begin position="55"/>
        <end position="168"/>
    </location>
</feature>
<dbReference type="Ensembl" id="ENSGMOT00000022583.2">
    <property type="protein sequence ID" value="ENSGMOP00000022065.2"/>
    <property type="gene ID" value="ENSGMOG00000020578.2"/>
</dbReference>
<dbReference type="GeneTree" id="ENSGT00940000164175"/>
<dbReference type="Pfam" id="PF13695">
    <property type="entry name" value="Zn_ribbon_3CxxC"/>
    <property type="match status" value="1"/>
</dbReference>
<name>A0A8C4ZVB6_GADMO</name>
<reference evidence="9" key="1">
    <citation type="submission" date="2025-08" db="UniProtKB">
        <authorList>
            <consortium name="Ensembl"/>
        </authorList>
    </citation>
    <scope>IDENTIFICATION</scope>
</reference>
<evidence type="ECO:0000256" key="1">
    <source>
        <dbReference type="ARBA" id="ARBA00004167"/>
    </source>
</evidence>
<evidence type="ECO:0000256" key="7">
    <source>
        <dbReference type="ARBA" id="ARBA00023136"/>
    </source>
</evidence>
<dbReference type="Proteomes" id="UP000694546">
    <property type="component" value="Chromosome 5"/>
</dbReference>
<dbReference type="InterPro" id="IPR027377">
    <property type="entry name" value="ZAR1/RTP1-5-like_Znf-3CxxC"/>
</dbReference>
<dbReference type="PANTHER" id="PTHR14402:SF20">
    <property type="entry name" value="RECEPTOR-TRANSPORTING PROTEIN 2"/>
    <property type="match status" value="1"/>
</dbReference>
<evidence type="ECO:0000256" key="2">
    <source>
        <dbReference type="ARBA" id="ARBA00022692"/>
    </source>
</evidence>
<dbReference type="GO" id="GO:0016020">
    <property type="term" value="C:membrane"/>
    <property type="evidence" value="ECO:0007669"/>
    <property type="project" value="UniProtKB-SubCell"/>
</dbReference>
<dbReference type="AlphaFoldDB" id="A0A8C4ZVB6"/>
<evidence type="ECO:0000256" key="6">
    <source>
        <dbReference type="ARBA" id="ARBA00022989"/>
    </source>
</evidence>
<evidence type="ECO:0000313" key="10">
    <source>
        <dbReference type="Proteomes" id="UP000694546"/>
    </source>
</evidence>
<keyword evidence="3" id="KW-0479">Metal-binding</keyword>
<dbReference type="GO" id="GO:0051205">
    <property type="term" value="P:protein insertion into membrane"/>
    <property type="evidence" value="ECO:0007669"/>
    <property type="project" value="TreeGrafter"/>
</dbReference>
<keyword evidence="10" id="KW-1185">Reference proteome</keyword>
<sequence length="174" mass="20409">FDKDWNPSLWKDCFEELLDQELDHGDEWTLGFNYRQTDEVSMEDRKRGWKVGKQCAYGGFRCGRCSNTWWSAKVTLVFRYRLRKTAEKGTVIMRPFGQSCRSCHDDQDVFYMAGFSDDVVDRTLLQLFKKIRKNCYGEEQDGSDVPVCDNVRKTKPHKKELCEACQQGICCLEE</sequence>
<proteinExistence type="predicted"/>
<dbReference type="InterPro" id="IPR026096">
    <property type="entry name" value="R-trans_p"/>
</dbReference>
<dbReference type="PANTHER" id="PTHR14402">
    <property type="entry name" value="RECEPTOR TRANSPORTING PROTEIN"/>
    <property type="match status" value="1"/>
</dbReference>
<evidence type="ECO:0000259" key="8">
    <source>
        <dbReference type="SMART" id="SM01328"/>
    </source>
</evidence>
<evidence type="ECO:0000256" key="4">
    <source>
        <dbReference type="ARBA" id="ARBA00022771"/>
    </source>
</evidence>
<keyword evidence="4" id="KW-0863">Zinc-finger</keyword>
<evidence type="ECO:0000256" key="5">
    <source>
        <dbReference type="ARBA" id="ARBA00022833"/>
    </source>
</evidence>
<keyword evidence="5" id="KW-0862">Zinc</keyword>
<dbReference type="OMA" id="SINMDTE"/>
<keyword evidence="2" id="KW-0812">Transmembrane</keyword>
<accession>A0A8C4ZVB6</accession>
<comment type="subcellular location">
    <subcellularLocation>
        <location evidence="1">Membrane</location>
        <topology evidence="1">Single-pass membrane protein</topology>
    </subcellularLocation>
</comment>
<evidence type="ECO:0000256" key="3">
    <source>
        <dbReference type="ARBA" id="ARBA00022723"/>
    </source>
</evidence>
<evidence type="ECO:0000313" key="9">
    <source>
        <dbReference type="Ensembl" id="ENSGMOP00000022065.2"/>
    </source>
</evidence>
<keyword evidence="7" id="KW-0472">Membrane</keyword>
<dbReference type="GO" id="GO:0008270">
    <property type="term" value="F:zinc ion binding"/>
    <property type="evidence" value="ECO:0007669"/>
    <property type="project" value="UniProtKB-KW"/>
</dbReference>
<reference evidence="9" key="2">
    <citation type="submission" date="2025-09" db="UniProtKB">
        <authorList>
            <consortium name="Ensembl"/>
        </authorList>
    </citation>
    <scope>IDENTIFICATION</scope>
</reference>
<dbReference type="GO" id="GO:0031849">
    <property type="term" value="F:olfactory receptor binding"/>
    <property type="evidence" value="ECO:0007669"/>
    <property type="project" value="TreeGrafter"/>
</dbReference>
<keyword evidence="6" id="KW-1133">Transmembrane helix</keyword>
<protein>
    <recommendedName>
        <fullName evidence="8">3CxxC-type domain-containing protein</fullName>
    </recommendedName>
</protein>
<organism evidence="9 10">
    <name type="scientific">Gadus morhua</name>
    <name type="common">Atlantic cod</name>
    <dbReference type="NCBI Taxonomy" id="8049"/>
    <lineage>
        <taxon>Eukaryota</taxon>
        <taxon>Metazoa</taxon>
        <taxon>Chordata</taxon>
        <taxon>Craniata</taxon>
        <taxon>Vertebrata</taxon>
        <taxon>Euteleostomi</taxon>
        <taxon>Actinopterygii</taxon>
        <taxon>Neopterygii</taxon>
        <taxon>Teleostei</taxon>
        <taxon>Neoteleostei</taxon>
        <taxon>Acanthomorphata</taxon>
        <taxon>Zeiogadaria</taxon>
        <taxon>Gadariae</taxon>
        <taxon>Gadiformes</taxon>
        <taxon>Gadoidei</taxon>
        <taxon>Gadidae</taxon>
        <taxon>Gadus</taxon>
    </lineage>
</organism>